<dbReference type="AlphaFoldDB" id="A0A1K1QZC8"/>
<sequence>MTVNDIYTRLYSRTYYDKTEQYKFRFLNKSLIIDRRANIPIEIHMLDGIFFMQAYKQIANESLFRLEMNEENIRFYSAINNVPLWELE</sequence>
<organism evidence="1 2">
    <name type="scientific">Chitinophaga sancti</name>
    <dbReference type="NCBI Taxonomy" id="1004"/>
    <lineage>
        <taxon>Bacteria</taxon>
        <taxon>Pseudomonadati</taxon>
        <taxon>Bacteroidota</taxon>
        <taxon>Chitinophagia</taxon>
        <taxon>Chitinophagales</taxon>
        <taxon>Chitinophagaceae</taxon>
        <taxon>Chitinophaga</taxon>
    </lineage>
</organism>
<reference evidence="1 2" key="1">
    <citation type="submission" date="2016-11" db="EMBL/GenBank/DDBJ databases">
        <authorList>
            <person name="Jaros S."/>
            <person name="Januszkiewicz K."/>
            <person name="Wedrychowicz H."/>
        </authorList>
    </citation>
    <scope>NUCLEOTIDE SEQUENCE [LARGE SCALE GENOMIC DNA]</scope>
    <source>
        <strain evidence="1 2">DSM 784</strain>
    </source>
</reference>
<dbReference type="Proteomes" id="UP000183788">
    <property type="component" value="Unassembled WGS sequence"/>
</dbReference>
<evidence type="ECO:0000313" key="2">
    <source>
        <dbReference type="Proteomes" id="UP000183788"/>
    </source>
</evidence>
<dbReference type="OrthoDB" id="675831at2"/>
<dbReference type="EMBL" id="FPIZ01000009">
    <property type="protein sequence ID" value="SFW65133.1"/>
    <property type="molecule type" value="Genomic_DNA"/>
</dbReference>
<name>A0A1K1QZC8_9BACT</name>
<accession>A0A1K1QZC8</accession>
<proteinExistence type="predicted"/>
<gene>
    <name evidence="1" type="ORF">SAMN05661012_03251</name>
</gene>
<evidence type="ECO:0000313" key="1">
    <source>
        <dbReference type="EMBL" id="SFW65133.1"/>
    </source>
</evidence>
<protein>
    <submittedName>
        <fullName evidence="1">Uncharacterized protein</fullName>
    </submittedName>
</protein>
<dbReference type="STRING" id="1004.SAMN05661012_03251"/>